<evidence type="ECO:0000313" key="3">
    <source>
        <dbReference type="EMBL" id="KOO26485.1"/>
    </source>
</evidence>
<accession>A0A0M0JJ43</accession>
<feature type="region of interest" description="Disordered" evidence="1">
    <location>
        <begin position="1"/>
        <end position="34"/>
    </location>
</feature>
<comment type="caution">
    <text evidence="3">The sequence shown here is derived from an EMBL/GenBank/DDBJ whole genome shotgun (WGS) entry which is preliminary data.</text>
</comment>
<dbReference type="Proteomes" id="UP000037460">
    <property type="component" value="Unassembled WGS sequence"/>
</dbReference>
<dbReference type="SUPFAM" id="SSF51905">
    <property type="entry name" value="FAD/NAD(P)-binding domain"/>
    <property type="match status" value="1"/>
</dbReference>
<evidence type="ECO:0000313" key="4">
    <source>
        <dbReference type="Proteomes" id="UP000037460"/>
    </source>
</evidence>
<protein>
    <submittedName>
        <fullName evidence="3">Mical-like protein</fullName>
    </submittedName>
</protein>
<feature type="compositionally biased region" description="Basic and acidic residues" evidence="1">
    <location>
        <begin position="234"/>
        <end position="243"/>
    </location>
</feature>
<evidence type="ECO:0000259" key="2">
    <source>
        <dbReference type="Pfam" id="PF25413"/>
    </source>
</evidence>
<feature type="domain" description="[F-actin]-monooxygenase MICAL1-3-like Rossman" evidence="2">
    <location>
        <begin position="334"/>
        <end position="424"/>
    </location>
</feature>
<dbReference type="Pfam" id="PF25413">
    <property type="entry name" value="Rossman_Mical"/>
    <property type="match status" value="1"/>
</dbReference>
<feature type="region of interest" description="Disordered" evidence="1">
    <location>
        <begin position="232"/>
        <end position="252"/>
    </location>
</feature>
<sequence>MLKGKTARDAMRPIQSSREIPTCGRSAGEGGSKGPAAAAWQEFVAASDVSEITSKFTKLLKAVQCEGLVAKTAMAGPGPIVLRTLAEAAPRLPPRMKELVQLLSRRQAHTQYRQGEACAGLRTAIIGAGPVGLRCALELSLCGSNVIVIEGRAAWTRLNVLHLWSWVEADLTELGVKLLDPSVFAAAEFCHTATAQLQRLLLKLCLFVGVTLRTGCTVNRLDEHFRTTLQRLSQRPEAEEEARTLTSARPGEGLGSAALGRSMPSLHSLHHSLHSTSLHLLHRDDAFPCDLLVDATGARCTLFNDLGFSQVTMLKGARSLGIVCHLAIASEAWEARLSEGSWASQYHQQRFGRLASEKGVALQNLVYYQQPHSSHYFVMTAEADALVRFGAIRSKGDGLEGAALVKPPNVDLVELERFARIAINEFVPGLEERPLLPKQLQLFDFSERKQSNAAALVVPLSAVGGSAVDRRLLVTRVGDALQEPFWPEGLGINRGFLHVLDCADLAIHYAAVLRKHAQSRHALMSLPISELSQRARGATAAMSSMDASLAELVARREALYNCTKRISSTTIKVELKPHLGSTSDGNAFDASNLQRQQLRYRIDPISRYTHLPQGPEFDWDGSVRRRAELAKMREAAAAAEAAAASSALEAIEARRRELETEAAEAAEAEVEAAAKRRLAAALAAEALVKRHAEQAAEKEAARLREAAEREAAAEAAAREGEAARKREEERLERERVATVARLTAAYAEAVYCT</sequence>
<dbReference type="EMBL" id="JWZX01002844">
    <property type="protein sequence ID" value="KOO26485.1"/>
    <property type="molecule type" value="Genomic_DNA"/>
</dbReference>
<dbReference type="InterPro" id="IPR057494">
    <property type="entry name" value="Rossman_Mical"/>
</dbReference>
<evidence type="ECO:0000256" key="1">
    <source>
        <dbReference type="SAM" id="MobiDB-lite"/>
    </source>
</evidence>
<dbReference type="OrthoDB" id="20799at2759"/>
<feature type="compositionally biased region" description="Basic and acidic residues" evidence="1">
    <location>
        <begin position="1"/>
        <end position="11"/>
    </location>
</feature>
<name>A0A0M0JJ43_9EUKA</name>
<dbReference type="AlphaFoldDB" id="A0A0M0JJ43"/>
<organism evidence="3 4">
    <name type="scientific">Chrysochromulina tobinii</name>
    <dbReference type="NCBI Taxonomy" id="1460289"/>
    <lineage>
        <taxon>Eukaryota</taxon>
        <taxon>Haptista</taxon>
        <taxon>Haptophyta</taxon>
        <taxon>Prymnesiophyceae</taxon>
        <taxon>Prymnesiales</taxon>
        <taxon>Chrysochromulinaceae</taxon>
        <taxon>Chrysochromulina</taxon>
    </lineage>
</organism>
<dbReference type="Gene3D" id="3.50.50.60">
    <property type="entry name" value="FAD/NAD(P)-binding domain"/>
    <property type="match status" value="2"/>
</dbReference>
<proteinExistence type="predicted"/>
<gene>
    <name evidence="3" type="ORF">Ctob_005623</name>
</gene>
<feature type="region of interest" description="Disordered" evidence="1">
    <location>
        <begin position="699"/>
        <end position="734"/>
    </location>
</feature>
<keyword evidence="4" id="KW-1185">Reference proteome</keyword>
<reference evidence="4" key="1">
    <citation type="journal article" date="2015" name="PLoS Genet.">
        <title>Genome Sequence and Transcriptome Analyses of Chrysochromulina tobin: Metabolic Tools for Enhanced Algal Fitness in the Prominent Order Prymnesiales (Haptophyceae).</title>
        <authorList>
            <person name="Hovde B.T."/>
            <person name="Deodato C.R."/>
            <person name="Hunsperger H.M."/>
            <person name="Ryken S.A."/>
            <person name="Yost W."/>
            <person name="Jha R.K."/>
            <person name="Patterson J."/>
            <person name="Monnat R.J. Jr."/>
            <person name="Barlow S.B."/>
            <person name="Starkenburg S.R."/>
            <person name="Cattolico R.A."/>
        </authorList>
    </citation>
    <scope>NUCLEOTIDE SEQUENCE</scope>
    <source>
        <strain evidence="4">CCMP291</strain>
    </source>
</reference>
<dbReference type="InterPro" id="IPR036188">
    <property type="entry name" value="FAD/NAD-bd_sf"/>
</dbReference>